<dbReference type="InterPro" id="IPR050595">
    <property type="entry name" value="Bact_response_regulator"/>
</dbReference>
<dbReference type="CDD" id="cd18161">
    <property type="entry name" value="REC_hyHK_blue-like"/>
    <property type="match status" value="1"/>
</dbReference>
<dbReference type="PROSITE" id="PS50110">
    <property type="entry name" value="RESPONSE_REGULATORY"/>
    <property type="match status" value="1"/>
</dbReference>
<dbReference type="InterPro" id="IPR011006">
    <property type="entry name" value="CheY-like_superfamily"/>
</dbReference>
<name>A0A5N3P707_9HYPH</name>
<dbReference type="Gene3D" id="3.40.50.2300">
    <property type="match status" value="1"/>
</dbReference>
<evidence type="ECO:0000256" key="1">
    <source>
        <dbReference type="ARBA" id="ARBA00022553"/>
    </source>
</evidence>
<reference evidence="4 5" key="1">
    <citation type="journal article" date="2019" name="Microorganisms">
        <title>Genome Insights into the Novel Species Microvirga brassicacearum, a Rapeseed Endophyte with Biotechnological Potential.</title>
        <authorList>
            <person name="Jimenez-Gomez A."/>
            <person name="Saati-Santamaria Z."/>
            <person name="Igual J.M."/>
            <person name="Rivas R."/>
            <person name="Mateos P.F."/>
            <person name="Garcia-Fraile P."/>
        </authorList>
    </citation>
    <scope>NUCLEOTIDE SEQUENCE [LARGE SCALE GENOMIC DNA]</scope>
    <source>
        <strain evidence="4 5">CDVBN77</strain>
    </source>
</reference>
<feature type="domain" description="Response regulatory" evidence="3">
    <location>
        <begin position="62"/>
        <end position="178"/>
    </location>
</feature>
<evidence type="ECO:0000259" key="3">
    <source>
        <dbReference type="PROSITE" id="PS50110"/>
    </source>
</evidence>
<proteinExistence type="predicted"/>
<protein>
    <submittedName>
        <fullName evidence="4">Response regulator</fullName>
    </submittedName>
</protein>
<dbReference type="OrthoDB" id="7210814at2"/>
<keyword evidence="5" id="KW-1185">Reference proteome</keyword>
<dbReference type="Proteomes" id="UP000325684">
    <property type="component" value="Unassembled WGS sequence"/>
</dbReference>
<accession>A0A5N3P707</accession>
<evidence type="ECO:0000313" key="5">
    <source>
        <dbReference type="Proteomes" id="UP000325684"/>
    </source>
</evidence>
<evidence type="ECO:0000256" key="2">
    <source>
        <dbReference type="PROSITE-ProRule" id="PRU00169"/>
    </source>
</evidence>
<sequence length="187" mass="20425">MGSFRQQPPDRQYVRRGRAACSGDHRCHRTISGYLPWLAAVDPVRAENQTAVAIPTGMPNETVLVVEDDNAVRNYSAEILSELGYRVLEASDGPSALEVLKGEPSIRLLFTDLGLPGGIDGRELAQQARRHRPDLAALLTTGYAGEIHVEGDRFGPGVELLPKPFTFSALAVKIRELLDQTAPTEPR</sequence>
<dbReference type="Pfam" id="PF00072">
    <property type="entry name" value="Response_reg"/>
    <property type="match status" value="1"/>
</dbReference>
<dbReference type="GO" id="GO:0000160">
    <property type="term" value="P:phosphorelay signal transduction system"/>
    <property type="evidence" value="ECO:0007669"/>
    <property type="project" value="InterPro"/>
</dbReference>
<gene>
    <name evidence="4" type="ORF">FEZ63_18200</name>
</gene>
<evidence type="ECO:0000313" key="4">
    <source>
        <dbReference type="EMBL" id="KAB0265514.1"/>
    </source>
</evidence>
<comment type="caution">
    <text evidence="4">The sequence shown here is derived from an EMBL/GenBank/DDBJ whole genome shotgun (WGS) entry which is preliminary data.</text>
</comment>
<dbReference type="SUPFAM" id="SSF52172">
    <property type="entry name" value="CheY-like"/>
    <property type="match status" value="1"/>
</dbReference>
<dbReference type="AlphaFoldDB" id="A0A5N3P707"/>
<feature type="modified residue" description="4-aspartylphosphate" evidence="2">
    <location>
        <position position="112"/>
    </location>
</feature>
<dbReference type="EMBL" id="VCMV01000034">
    <property type="protein sequence ID" value="KAB0265514.1"/>
    <property type="molecule type" value="Genomic_DNA"/>
</dbReference>
<organism evidence="4 5">
    <name type="scientific">Microvirga brassicacearum</name>
    <dbReference type="NCBI Taxonomy" id="2580413"/>
    <lineage>
        <taxon>Bacteria</taxon>
        <taxon>Pseudomonadati</taxon>
        <taxon>Pseudomonadota</taxon>
        <taxon>Alphaproteobacteria</taxon>
        <taxon>Hyphomicrobiales</taxon>
        <taxon>Methylobacteriaceae</taxon>
        <taxon>Microvirga</taxon>
    </lineage>
</organism>
<dbReference type="SMART" id="SM00448">
    <property type="entry name" value="REC"/>
    <property type="match status" value="1"/>
</dbReference>
<dbReference type="PANTHER" id="PTHR44591">
    <property type="entry name" value="STRESS RESPONSE REGULATOR PROTEIN 1"/>
    <property type="match status" value="1"/>
</dbReference>
<dbReference type="InterPro" id="IPR001789">
    <property type="entry name" value="Sig_transdc_resp-reg_receiver"/>
</dbReference>
<dbReference type="PANTHER" id="PTHR44591:SF21">
    <property type="entry name" value="TWO-COMPONENT RESPONSE REGULATOR"/>
    <property type="match status" value="1"/>
</dbReference>
<keyword evidence="1 2" id="KW-0597">Phosphoprotein</keyword>